<keyword evidence="9" id="KW-0443">Lipid metabolism</keyword>
<dbReference type="PANTHER" id="PTHR31155">
    <property type="entry name" value="ACYL- ACYL-CARRIER-PROTEIN DESATURASE-RELATED"/>
    <property type="match status" value="1"/>
</dbReference>
<evidence type="ECO:0000313" key="13">
    <source>
        <dbReference type="EMBL" id="KXP14034.1"/>
    </source>
</evidence>
<evidence type="ECO:0000313" key="15">
    <source>
        <dbReference type="Proteomes" id="UP000070409"/>
    </source>
</evidence>
<feature type="binding site" evidence="11">
    <location>
        <position position="106"/>
    </location>
    <ligand>
        <name>Fe cation</name>
        <dbReference type="ChEBI" id="CHEBI:24875"/>
        <label>2</label>
    </ligand>
</feature>
<evidence type="ECO:0000256" key="3">
    <source>
        <dbReference type="ARBA" id="ARBA00011738"/>
    </source>
</evidence>
<dbReference type="GO" id="GO:0046872">
    <property type="term" value="F:metal ion binding"/>
    <property type="evidence" value="ECO:0007669"/>
    <property type="project" value="UniProtKB-KW"/>
</dbReference>
<reference evidence="13" key="1">
    <citation type="submission" date="2016-02" db="EMBL/GenBank/DDBJ databases">
        <authorList>
            <person name="Teng J.L."/>
            <person name="Yang Y."/>
            <person name="Huang Y."/>
            <person name="Guo F."/>
            <person name="Wei W."/>
            <person name="Chen J.H."/>
            <person name="Wong S.Y."/>
            <person name="Lau S.K."/>
            <person name="Woo P.C."/>
        </authorList>
    </citation>
    <scope>NUCLEOTIDE SEQUENCE</scope>
    <source>
        <strain evidence="13">JCM 15929</strain>
    </source>
</reference>
<evidence type="ECO:0000256" key="6">
    <source>
        <dbReference type="ARBA" id="ARBA00022832"/>
    </source>
</evidence>
<feature type="binding site" evidence="11">
    <location>
        <position position="158"/>
    </location>
    <ligand>
        <name>Fe cation</name>
        <dbReference type="ChEBI" id="CHEBI:24875"/>
        <label>2</label>
    </ligand>
</feature>
<keyword evidence="4" id="KW-0444">Lipid biosynthesis</keyword>
<feature type="binding site" evidence="11">
    <location>
        <position position="191"/>
    </location>
    <ligand>
        <name>Fe cation</name>
        <dbReference type="ChEBI" id="CHEBI:24875"/>
        <label>2</label>
    </ligand>
</feature>
<dbReference type="STRING" id="239498.AXK60_22140"/>
<evidence type="ECO:0000256" key="1">
    <source>
        <dbReference type="ARBA" id="ARBA00001954"/>
    </source>
</evidence>
<gene>
    <name evidence="13" type="ORF">AXK60_22140</name>
    <name evidence="12" type="ORF">AXK61_18955</name>
</gene>
<dbReference type="InterPro" id="IPR009078">
    <property type="entry name" value="Ferritin-like_SF"/>
</dbReference>
<dbReference type="OrthoDB" id="9772881at2"/>
<evidence type="ECO:0000256" key="5">
    <source>
        <dbReference type="ARBA" id="ARBA00022723"/>
    </source>
</evidence>
<comment type="similarity">
    <text evidence="2">Belongs to the fatty acid desaturase type 2 family.</text>
</comment>
<dbReference type="AlphaFoldDB" id="A0A138AUC7"/>
<dbReference type="RefSeq" id="WP_068570311.1">
    <property type="nucleotide sequence ID" value="NZ_LSRE01000011.1"/>
</dbReference>
<dbReference type="InterPro" id="IPR005067">
    <property type="entry name" value="Fatty_acid_desaturase-2"/>
</dbReference>
<comment type="cofactor">
    <cofactor evidence="11">
        <name>Fe cation</name>
        <dbReference type="ChEBI" id="CHEBI:24875"/>
    </cofactor>
    <text evidence="11">Binds 2 iron ions per subunit.</text>
</comment>
<dbReference type="PIRSF" id="PIRSF000346">
    <property type="entry name" value="Dlt9_acylACP_des"/>
    <property type="match status" value="1"/>
</dbReference>
<comment type="subunit">
    <text evidence="3">Homodimer.</text>
</comment>
<dbReference type="InterPro" id="IPR012348">
    <property type="entry name" value="RNR-like"/>
</dbReference>
<dbReference type="PANTHER" id="PTHR31155:SF9">
    <property type="entry name" value="STEAROYL-[ACYL-CARRIER-PROTEIN] 9-DESATURASE 7, CHLOROPLASTIC"/>
    <property type="match status" value="1"/>
</dbReference>
<comment type="caution">
    <text evidence="13">The sequence shown here is derived from an EMBL/GenBank/DDBJ whole genome shotgun (WGS) entry which is preliminary data.</text>
</comment>
<dbReference type="GO" id="GO:0006633">
    <property type="term" value="P:fatty acid biosynthetic process"/>
    <property type="evidence" value="ECO:0007669"/>
    <property type="project" value="UniProtKB-KW"/>
</dbReference>
<evidence type="ECO:0000256" key="10">
    <source>
        <dbReference type="ARBA" id="ARBA00023160"/>
    </source>
</evidence>
<evidence type="ECO:0000256" key="8">
    <source>
        <dbReference type="ARBA" id="ARBA00023004"/>
    </source>
</evidence>
<dbReference type="Proteomes" id="UP000070258">
    <property type="component" value="Unassembled WGS sequence"/>
</dbReference>
<evidence type="ECO:0000256" key="11">
    <source>
        <dbReference type="PIRSR" id="PIRSR000346-1"/>
    </source>
</evidence>
<evidence type="ECO:0000256" key="9">
    <source>
        <dbReference type="ARBA" id="ARBA00023098"/>
    </source>
</evidence>
<feature type="binding site" evidence="11">
    <location>
        <position position="188"/>
    </location>
    <ligand>
        <name>Fe cation</name>
        <dbReference type="ChEBI" id="CHEBI:24875"/>
        <label>1</label>
    </ligand>
</feature>
<evidence type="ECO:0000256" key="2">
    <source>
        <dbReference type="ARBA" id="ARBA00008749"/>
    </source>
</evidence>
<comment type="cofactor">
    <cofactor evidence="1">
        <name>Fe(2+)</name>
        <dbReference type="ChEBI" id="CHEBI:29033"/>
    </cofactor>
</comment>
<feature type="binding site" evidence="11">
    <location>
        <position position="188"/>
    </location>
    <ligand>
        <name>Fe cation</name>
        <dbReference type="ChEBI" id="CHEBI:24875"/>
        <label>2</label>
    </ligand>
</feature>
<dbReference type="Pfam" id="PF03405">
    <property type="entry name" value="FA_desaturase_2"/>
    <property type="match status" value="1"/>
</dbReference>
<evidence type="ECO:0000256" key="7">
    <source>
        <dbReference type="ARBA" id="ARBA00023002"/>
    </source>
</evidence>
<evidence type="ECO:0000313" key="12">
    <source>
        <dbReference type="EMBL" id="KXO99036.1"/>
    </source>
</evidence>
<dbReference type="EMBL" id="LSRE01000011">
    <property type="protein sequence ID" value="KXO99036.1"/>
    <property type="molecule type" value="Genomic_DNA"/>
</dbReference>
<keyword evidence="6" id="KW-0276">Fatty acid metabolism</keyword>
<keyword evidence="15" id="KW-1185">Reference proteome</keyword>
<accession>A0A138AUC7</accession>
<dbReference type="GO" id="GO:0045300">
    <property type="term" value="F:stearoyl-[ACP] desaturase activity"/>
    <property type="evidence" value="ECO:0007669"/>
    <property type="project" value="InterPro"/>
</dbReference>
<evidence type="ECO:0000313" key="14">
    <source>
        <dbReference type="Proteomes" id="UP000070258"/>
    </source>
</evidence>
<dbReference type="GO" id="GO:0005829">
    <property type="term" value="C:cytosol"/>
    <property type="evidence" value="ECO:0007669"/>
    <property type="project" value="TreeGrafter"/>
</dbReference>
<dbReference type="SUPFAM" id="SSF47240">
    <property type="entry name" value="Ferritin-like"/>
    <property type="match status" value="1"/>
</dbReference>
<evidence type="ECO:0000256" key="4">
    <source>
        <dbReference type="ARBA" id="ARBA00022516"/>
    </source>
</evidence>
<reference evidence="14" key="3">
    <citation type="submission" date="2016-02" db="EMBL/GenBank/DDBJ databases">
        <authorList>
            <person name="Wen L."/>
            <person name="He K."/>
            <person name="Yang H."/>
        </authorList>
    </citation>
    <scope>NUCLEOTIDE SEQUENCE [LARGE SCALE GENOMIC DNA]</scope>
    <source>
        <strain evidence="14">JCM 15929</strain>
    </source>
</reference>
<name>A0A138AUC7_9ACTN</name>
<proteinExistence type="inferred from homology"/>
<dbReference type="CDD" id="cd01050">
    <property type="entry name" value="Acyl_ACP_Desat"/>
    <property type="match status" value="1"/>
</dbReference>
<feature type="binding site" evidence="11">
    <location>
        <position position="109"/>
    </location>
    <ligand>
        <name>Fe cation</name>
        <dbReference type="ChEBI" id="CHEBI:24875"/>
        <label>1</label>
    </ligand>
</feature>
<keyword evidence="10" id="KW-0275">Fatty acid biosynthesis</keyword>
<reference evidence="12 15" key="2">
    <citation type="submission" date="2016-02" db="EMBL/GenBank/DDBJ databases">
        <authorList>
            <person name="Teng J.L."/>
            <person name="Tang Y."/>
            <person name="Huang Y."/>
            <person name="Guo F."/>
            <person name="Wei W."/>
            <person name="Chen J.H."/>
            <person name="Wong S.Y."/>
            <person name="Lau S.K."/>
            <person name="Woo P.C."/>
        </authorList>
    </citation>
    <scope>NUCLEOTIDE SEQUENCE [LARGE SCALE GENOMIC DNA]</scope>
    <source>
        <strain evidence="12 15">JCM 13375</strain>
    </source>
</reference>
<sequence>MNDLTDLELLYELSDTAEREVDRHLRQAVDWHPHDYVPWSRGRDFAALGGEDFREDDSALSPVARAALVMNLLTEDNLPSYHREIAANFTLDGAWGFWVHRWTAEEARHSIVLRDYLTVTRGVDPVELEDLRMTQMQHGFAPGMNSMLLSVSYVTFQELATRISHRNTAAACADPVADRMLARVAADENLHMLFYRNVLGAAIEVSPEQALTAIHAVLTNFQMPGAALPHFRRDAVLMAKNGIYDLRQHRDAVVVPVLRHWRLLERTDLTGEAARMRDLIGAFVDELEVGARRFEAARDRALERDARRLERAAC</sequence>
<dbReference type="Proteomes" id="UP000070409">
    <property type="component" value="Unassembled WGS sequence"/>
</dbReference>
<keyword evidence="5 11" id="KW-0479">Metal-binding</keyword>
<dbReference type="EMBL" id="LSRF01000008">
    <property type="protein sequence ID" value="KXP14034.1"/>
    <property type="molecule type" value="Genomic_DNA"/>
</dbReference>
<keyword evidence="7" id="KW-0560">Oxidoreductase</keyword>
<feature type="binding site" evidence="11">
    <location>
        <position position="75"/>
    </location>
    <ligand>
        <name>Fe cation</name>
        <dbReference type="ChEBI" id="CHEBI:24875"/>
        <label>1</label>
    </ligand>
</feature>
<protein>
    <submittedName>
        <fullName evidence="13">Acyl-ACP desaturase</fullName>
    </submittedName>
</protein>
<dbReference type="Gene3D" id="1.10.620.20">
    <property type="entry name" value="Ribonucleotide Reductase, subunit A"/>
    <property type="match status" value="1"/>
</dbReference>
<organism evidence="13 14">
    <name type="scientific">Tsukamurella pseudospumae</name>
    <dbReference type="NCBI Taxonomy" id="239498"/>
    <lineage>
        <taxon>Bacteria</taxon>
        <taxon>Bacillati</taxon>
        <taxon>Actinomycetota</taxon>
        <taxon>Actinomycetes</taxon>
        <taxon>Mycobacteriales</taxon>
        <taxon>Tsukamurellaceae</taxon>
        <taxon>Tsukamurella</taxon>
    </lineage>
</organism>
<keyword evidence="8 11" id="KW-0408">Iron</keyword>
<feature type="binding site" evidence="11">
    <location>
        <position position="106"/>
    </location>
    <ligand>
        <name>Fe cation</name>
        <dbReference type="ChEBI" id="CHEBI:24875"/>
        <label>1</label>
    </ligand>
</feature>